<dbReference type="InterPro" id="IPR010235">
    <property type="entry name" value="HepT"/>
</dbReference>
<organism evidence="1 2">
    <name type="scientific">Dyadobacter helix</name>
    <dbReference type="NCBI Taxonomy" id="2822344"/>
    <lineage>
        <taxon>Bacteria</taxon>
        <taxon>Pseudomonadati</taxon>
        <taxon>Bacteroidota</taxon>
        <taxon>Cytophagia</taxon>
        <taxon>Cytophagales</taxon>
        <taxon>Spirosomataceae</taxon>
        <taxon>Dyadobacter</taxon>
    </lineage>
</organism>
<dbReference type="Pfam" id="PF08780">
    <property type="entry name" value="NTase_sub_bind"/>
    <property type="match status" value="1"/>
</dbReference>
<evidence type="ECO:0000313" key="2">
    <source>
        <dbReference type="Proteomes" id="UP000680038"/>
    </source>
</evidence>
<keyword evidence="2" id="KW-1185">Reference proteome</keyword>
<dbReference type="Gene3D" id="1.20.120.330">
    <property type="entry name" value="Nucleotidyltransferases domain 2"/>
    <property type="match status" value="1"/>
</dbReference>
<gene>
    <name evidence="1" type="ORF">DYBT9275_05045</name>
</gene>
<dbReference type="NCBIfam" id="TIGR01987">
    <property type="entry name" value="HI0074"/>
    <property type="match status" value="1"/>
</dbReference>
<dbReference type="EMBL" id="CAJRAF010000002">
    <property type="protein sequence ID" value="CAG5011879.1"/>
    <property type="molecule type" value="Genomic_DNA"/>
</dbReference>
<dbReference type="SUPFAM" id="SSF81593">
    <property type="entry name" value="Nucleotidyltransferase substrate binding subunit/domain"/>
    <property type="match status" value="1"/>
</dbReference>
<dbReference type="RefSeq" id="WP_215241304.1">
    <property type="nucleotide sequence ID" value="NZ_CAJRAF010000002.1"/>
</dbReference>
<evidence type="ECO:0008006" key="3">
    <source>
        <dbReference type="Google" id="ProtNLM"/>
    </source>
</evidence>
<sequence length="133" mass="15805">MSTPDIRWKQRFQNLEKSLHFLEQAIEIQNPDIIQKAGLIQFFEISFELSWNVLKEYMEEQGFTELRSPRDTIKKAFEIGLITDAHTWLQTLQNRDLTSHTYDEETAEKLVREIESVYYPLLKQVANQLKSEL</sequence>
<reference evidence="1" key="1">
    <citation type="submission" date="2021-04" db="EMBL/GenBank/DDBJ databases">
        <authorList>
            <person name="Rodrigo-Torres L."/>
            <person name="Arahal R. D."/>
            <person name="Lucena T."/>
        </authorList>
    </citation>
    <scope>NUCLEOTIDE SEQUENCE</scope>
    <source>
        <strain evidence="1">CECT 9275</strain>
    </source>
</reference>
<evidence type="ECO:0000313" key="1">
    <source>
        <dbReference type="EMBL" id="CAG5011879.1"/>
    </source>
</evidence>
<proteinExistence type="predicted"/>
<dbReference type="AlphaFoldDB" id="A0A916JIZ6"/>
<comment type="caution">
    <text evidence="1">The sequence shown here is derived from an EMBL/GenBank/DDBJ whole genome shotgun (WGS) entry which is preliminary data.</text>
</comment>
<dbReference type="Proteomes" id="UP000680038">
    <property type="component" value="Unassembled WGS sequence"/>
</dbReference>
<protein>
    <recommendedName>
        <fullName evidence="3">Nucleotidyltransferase</fullName>
    </recommendedName>
</protein>
<accession>A0A916JIZ6</accession>
<name>A0A916JIZ6_9BACT</name>